<dbReference type="SUPFAM" id="SSF56672">
    <property type="entry name" value="DNA/RNA polymerases"/>
    <property type="match status" value="1"/>
</dbReference>
<evidence type="ECO:0000256" key="1">
    <source>
        <dbReference type="SAM" id="MobiDB-lite"/>
    </source>
</evidence>
<dbReference type="Proteomes" id="UP000326396">
    <property type="component" value="Linkage Group LG1"/>
</dbReference>
<comment type="caution">
    <text evidence="2">The sequence shown here is derived from an EMBL/GenBank/DDBJ whole genome shotgun (WGS) entry which is preliminary data.</text>
</comment>
<dbReference type="InterPro" id="IPR043502">
    <property type="entry name" value="DNA/RNA_pol_sf"/>
</dbReference>
<dbReference type="Pfam" id="PF08284">
    <property type="entry name" value="RVP_2"/>
    <property type="match status" value="1"/>
</dbReference>
<dbReference type="SUPFAM" id="SSF50630">
    <property type="entry name" value="Acid proteases"/>
    <property type="match status" value="1"/>
</dbReference>
<gene>
    <name evidence="2" type="ORF">E3N88_02208</name>
</gene>
<feature type="region of interest" description="Disordered" evidence="1">
    <location>
        <begin position="52"/>
        <end position="92"/>
    </location>
</feature>
<protein>
    <recommendedName>
        <fullName evidence="4">Reverse transcriptase domain-containing protein</fullName>
    </recommendedName>
</protein>
<name>A0A5N6Q3D1_9ASTR</name>
<dbReference type="Gene3D" id="3.30.70.270">
    <property type="match status" value="1"/>
</dbReference>
<dbReference type="AlphaFoldDB" id="A0A5N6Q3D1"/>
<accession>A0A5N6Q3D1</accession>
<dbReference type="InterPro" id="IPR043128">
    <property type="entry name" value="Rev_trsase/Diguanyl_cyclase"/>
</dbReference>
<dbReference type="InterPro" id="IPR021109">
    <property type="entry name" value="Peptidase_aspartic_dom_sf"/>
</dbReference>
<sequence length="540" mass="60202">MSALRHHRHSGNSGRKMAAQIARQMAAVIPDMDAIRLAATLSDNHVKTGTLTRKGAKKLTGKTPTETSKDVKAIPSSTNKKKRKSNNHNYAITTPTAPKVQATPATQPNKKPYTGPFPQCNTCKYHHTATTPCRQCMNFGRYGHFNNVCRQPIRALDPTHFRNACPRLGNGNNAPANQANQGAPGRVFNINANQAQANQEVVNGTFLVNNHYASVLFDTGADKSFVSIDFEPLLATSRVRLDKSFTVEVADGEPIIIDSVIHYCSLNLNKHQFHIDLIPMQLVLKIYGEKPPIGLKLMSCTKAQKYLRKKYVAFLAHIVEKKDNEKKIQDVPVIRDYLEVFPDDLTGLPPVRQVEFRIELIPGATPVAKSPYRLAPSEMQELASQLQELSDKGFIRPTSSPWGAPVLFVKKKDGSFHMCIDYRELNKLTIKNLYPLPRIDDLFNQLQGRFVAHDGFIGKASWHAAHHPPQVTSGHGTSFTSMVNLEGLPRVCVDKTLDLLYFLVEDVESFARTPKTPKSVKKRASYEDLKGDYPTEEKGS</sequence>
<dbReference type="InterPro" id="IPR032567">
    <property type="entry name" value="RTL1-rel"/>
</dbReference>
<dbReference type="CDD" id="cd00303">
    <property type="entry name" value="retropepsin_like"/>
    <property type="match status" value="1"/>
</dbReference>
<dbReference type="CDD" id="cd01647">
    <property type="entry name" value="RT_LTR"/>
    <property type="match status" value="1"/>
</dbReference>
<dbReference type="Gene3D" id="3.10.10.10">
    <property type="entry name" value="HIV Type 1 Reverse Transcriptase, subunit A, domain 1"/>
    <property type="match status" value="1"/>
</dbReference>
<dbReference type="EMBL" id="SZYD01000001">
    <property type="protein sequence ID" value="KAD7479072.1"/>
    <property type="molecule type" value="Genomic_DNA"/>
</dbReference>
<dbReference type="OrthoDB" id="3262920at2759"/>
<feature type="region of interest" description="Disordered" evidence="1">
    <location>
        <begin position="513"/>
        <end position="540"/>
    </location>
</feature>
<evidence type="ECO:0008006" key="4">
    <source>
        <dbReference type="Google" id="ProtNLM"/>
    </source>
</evidence>
<reference evidence="2 3" key="1">
    <citation type="submission" date="2019-05" db="EMBL/GenBank/DDBJ databases">
        <title>Mikania micrantha, genome provides insights into the molecular mechanism of rapid growth.</title>
        <authorList>
            <person name="Liu B."/>
        </authorList>
    </citation>
    <scope>NUCLEOTIDE SEQUENCE [LARGE SCALE GENOMIC DNA]</scope>
    <source>
        <strain evidence="2">NLD-2019</strain>
        <tissue evidence="2">Leaf</tissue>
    </source>
</reference>
<dbReference type="PANTHER" id="PTHR15503">
    <property type="entry name" value="LDOC1 RELATED"/>
    <property type="match status" value="1"/>
</dbReference>
<feature type="compositionally biased region" description="Basic and acidic residues" evidence="1">
    <location>
        <begin position="524"/>
        <end position="540"/>
    </location>
</feature>
<proteinExistence type="predicted"/>
<organism evidence="2 3">
    <name type="scientific">Mikania micrantha</name>
    <name type="common">bitter vine</name>
    <dbReference type="NCBI Taxonomy" id="192012"/>
    <lineage>
        <taxon>Eukaryota</taxon>
        <taxon>Viridiplantae</taxon>
        <taxon>Streptophyta</taxon>
        <taxon>Embryophyta</taxon>
        <taxon>Tracheophyta</taxon>
        <taxon>Spermatophyta</taxon>
        <taxon>Magnoliopsida</taxon>
        <taxon>eudicotyledons</taxon>
        <taxon>Gunneridae</taxon>
        <taxon>Pentapetalae</taxon>
        <taxon>asterids</taxon>
        <taxon>campanulids</taxon>
        <taxon>Asterales</taxon>
        <taxon>Asteraceae</taxon>
        <taxon>Asteroideae</taxon>
        <taxon>Heliantheae alliance</taxon>
        <taxon>Eupatorieae</taxon>
        <taxon>Mikania</taxon>
    </lineage>
</organism>
<evidence type="ECO:0000313" key="2">
    <source>
        <dbReference type="EMBL" id="KAD7479072.1"/>
    </source>
</evidence>
<dbReference type="PANTHER" id="PTHR15503:SF45">
    <property type="entry name" value="RNA-DIRECTED DNA POLYMERASE HOMOLOG"/>
    <property type="match status" value="1"/>
</dbReference>
<keyword evidence="3" id="KW-1185">Reference proteome</keyword>
<dbReference type="Gene3D" id="2.40.70.10">
    <property type="entry name" value="Acid Proteases"/>
    <property type="match status" value="1"/>
</dbReference>
<evidence type="ECO:0000313" key="3">
    <source>
        <dbReference type="Proteomes" id="UP000326396"/>
    </source>
</evidence>